<dbReference type="Gene3D" id="3.30.565.10">
    <property type="entry name" value="Histidine kinase-like ATPase, C-terminal domain"/>
    <property type="match status" value="1"/>
</dbReference>
<dbReference type="Gene3D" id="1.10.10.10">
    <property type="entry name" value="Winged helix-like DNA-binding domain superfamily/Winged helix DNA-binding domain"/>
    <property type="match status" value="1"/>
</dbReference>
<dbReference type="AlphaFoldDB" id="A0A1F6PEA0"/>
<dbReference type="Proteomes" id="UP000178254">
    <property type="component" value="Unassembled WGS sequence"/>
</dbReference>
<name>A0A1F6PEA0_9BACT</name>
<protein>
    <recommendedName>
        <fullName evidence="1">DUF4325 domain-containing protein</fullName>
    </recommendedName>
</protein>
<dbReference type="SUPFAM" id="SSF55874">
    <property type="entry name" value="ATPase domain of HSP90 chaperone/DNA topoisomerase II/histidine kinase"/>
    <property type="match status" value="1"/>
</dbReference>
<organism evidence="2 3">
    <name type="scientific">Candidatus Magasanikbacteria bacterium RIFOXYD2_FULL_41_14</name>
    <dbReference type="NCBI Taxonomy" id="1798709"/>
    <lineage>
        <taxon>Bacteria</taxon>
        <taxon>Candidatus Magasanikiibacteriota</taxon>
    </lineage>
</organism>
<feature type="domain" description="DUF4325" evidence="1">
    <location>
        <begin position="289"/>
        <end position="335"/>
    </location>
</feature>
<sequence length="343" mass="38981">MDIKSLILAKLSEQKQLKTADIVKLTGFSRAYISRFFKELRNSGEIIMLGKANQAVYVLANKKSLEQGKRTILKFSEEFNNKDLSEEMVLERVKDMTGIFLDLPSNVANLFEYSFLEMVNNAIEHSKSKKILTIVKRNANFISFIVDDEGVGIFNNIKEKFKLENNLQAIQQLLKGKQTTDPARHTGQGIFFTSKMADSFLIESSGKEIQFINSGGVDDVFITNSKKNIGTSVFFVLSLKSKRTNQEVFGKYTDKDTFEFSKTKILVKLSEVNKNLLSRSEARRIMMGLASFREIVLDFKDVEAIGQSFGDEIFRVWQNSHPDKNITWQNANENVSMMIGLAL</sequence>
<dbReference type="STRING" id="1798709.A2538_01715"/>
<evidence type="ECO:0000313" key="3">
    <source>
        <dbReference type="Proteomes" id="UP000178254"/>
    </source>
</evidence>
<dbReference type="InterPro" id="IPR025474">
    <property type="entry name" value="DUF4325"/>
</dbReference>
<proteinExistence type="predicted"/>
<comment type="caution">
    <text evidence="2">The sequence shown here is derived from an EMBL/GenBank/DDBJ whole genome shotgun (WGS) entry which is preliminary data.</text>
</comment>
<dbReference type="InterPro" id="IPR036890">
    <property type="entry name" value="HATPase_C_sf"/>
</dbReference>
<evidence type="ECO:0000259" key="1">
    <source>
        <dbReference type="Pfam" id="PF14213"/>
    </source>
</evidence>
<dbReference type="Pfam" id="PF14213">
    <property type="entry name" value="DUF4325"/>
    <property type="match status" value="1"/>
</dbReference>
<evidence type="ECO:0000313" key="2">
    <source>
        <dbReference type="EMBL" id="OGH94264.1"/>
    </source>
</evidence>
<dbReference type="InterPro" id="IPR036388">
    <property type="entry name" value="WH-like_DNA-bd_sf"/>
</dbReference>
<reference evidence="2 3" key="1">
    <citation type="journal article" date="2016" name="Nat. Commun.">
        <title>Thousands of microbial genomes shed light on interconnected biogeochemical processes in an aquifer system.</title>
        <authorList>
            <person name="Anantharaman K."/>
            <person name="Brown C.T."/>
            <person name="Hug L.A."/>
            <person name="Sharon I."/>
            <person name="Castelle C.J."/>
            <person name="Probst A.J."/>
            <person name="Thomas B.C."/>
            <person name="Singh A."/>
            <person name="Wilkins M.J."/>
            <person name="Karaoz U."/>
            <person name="Brodie E.L."/>
            <person name="Williams K.H."/>
            <person name="Hubbard S.S."/>
            <person name="Banfield J.F."/>
        </authorList>
    </citation>
    <scope>NUCLEOTIDE SEQUENCE [LARGE SCALE GENOMIC DNA]</scope>
</reference>
<dbReference type="EMBL" id="MFRE01000010">
    <property type="protein sequence ID" value="OGH94264.1"/>
    <property type="molecule type" value="Genomic_DNA"/>
</dbReference>
<gene>
    <name evidence="2" type="ORF">A2538_01715</name>
</gene>
<accession>A0A1F6PEA0</accession>